<feature type="compositionally biased region" description="Basic and acidic residues" evidence="1">
    <location>
        <begin position="1"/>
        <end position="26"/>
    </location>
</feature>
<evidence type="ECO:0000313" key="3">
    <source>
        <dbReference type="Proteomes" id="UP001516400"/>
    </source>
</evidence>
<feature type="compositionally biased region" description="Polar residues" evidence="1">
    <location>
        <begin position="45"/>
        <end position="60"/>
    </location>
</feature>
<evidence type="ECO:0000313" key="2">
    <source>
        <dbReference type="EMBL" id="KAL3266208.1"/>
    </source>
</evidence>
<evidence type="ECO:0000256" key="1">
    <source>
        <dbReference type="SAM" id="MobiDB-lite"/>
    </source>
</evidence>
<organism evidence="2 3">
    <name type="scientific">Cryptolaemus montrouzieri</name>
    <dbReference type="NCBI Taxonomy" id="559131"/>
    <lineage>
        <taxon>Eukaryota</taxon>
        <taxon>Metazoa</taxon>
        <taxon>Ecdysozoa</taxon>
        <taxon>Arthropoda</taxon>
        <taxon>Hexapoda</taxon>
        <taxon>Insecta</taxon>
        <taxon>Pterygota</taxon>
        <taxon>Neoptera</taxon>
        <taxon>Endopterygota</taxon>
        <taxon>Coleoptera</taxon>
        <taxon>Polyphaga</taxon>
        <taxon>Cucujiformia</taxon>
        <taxon>Coccinelloidea</taxon>
        <taxon>Coccinellidae</taxon>
        <taxon>Scymninae</taxon>
        <taxon>Scymnini</taxon>
        <taxon>Cryptolaemus</taxon>
    </lineage>
</organism>
<keyword evidence="3" id="KW-1185">Reference proteome</keyword>
<feature type="compositionally biased region" description="Polar residues" evidence="1">
    <location>
        <begin position="28"/>
        <end position="37"/>
    </location>
</feature>
<accession>A0ABD2MIQ1</accession>
<sequence>MDVDQTWKDDVSSESDPSKQEDDVSLKARSSNHTSVKFSVGDDCTPSQETVPSFKSSKTSLIPRTCSNNNTSLMKPLPMKKSYSQDTTFSLLSNAAKAKSIEFEFASSAADSPLPLRSVQSKDQCSTSLEEDICSTDSSLLDEELKKRKRKFFNLKKKKSKNE</sequence>
<dbReference type="AlphaFoldDB" id="A0ABD2MIQ1"/>
<reference evidence="2 3" key="1">
    <citation type="journal article" date="2021" name="BMC Biol.">
        <title>Horizontally acquired antibacterial genes associated with adaptive radiation of ladybird beetles.</title>
        <authorList>
            <person name="Li H.S."/>
            <person name="Tang X.F."/>
            <person name="Huang Y.H."/>
            <person name="Xu Z.Y."/>
            <person name="Chen M.L."/>
            <person name="Du X.Y."/>
            <person name="Qiu B.Y."/>
            <person name="Chen P.T."/>
            <person name="Zhang W."/>
            <person name="Slipinski A."/>
            <person name="Escalona H.E."/>
            <person name="Waterhouse R.M."/>
            <person name="Zwick A."/>
            <person name="Pang H."/>
        </authorList>
    </citation>
    <scope>NUCLEOTIDE SEQUENCE [LARGE SCALE GENOMIC DNA]</scope>
    <source>
        <strain evidence="2">SYSU2018</strain>
    </source>
</reference>
<comment type="caution">
    <text evidence="2">The sequence shown here is derived from an EMBL/GenBank/DDBJ whole genome shotgun (WGS) entry which is preliminary data.</text>
</comment>
<proteinExistence type="predicted"/>
<gene>
    <name evidence="2" type="ORF">HHI36_010390</name>
</gene>
<protein>
    <submittedName>
        <fullName evidence="2">Uncharacterized protein</fullName>
    </submittedName>
</protein>
<dbReference type="EMBL" id="JABFTP020000001">
    <property type="protein sequence ID" value="KAL3266208.1"/>
    <property type="molecule type" value="Genomic_DNA"/>
</dbReference>
<name>A0ABD2MIQ1_9CUCU</name>
<dbReference type="Proteomes" id="UP001516400">
    <property type="component" value="Unassembled WGS sequence"/>
</dbReference>
<feature type="region of interest" description="Disordered" evidence="1">
    <location>
        <begin position="1"/>
        <end position="60"/>
    </location>
</feature>